<dbReference type="AlphaFoldDB" id="A0A0C3N1A1"/>
<dbReference type="HOGENOM" id="CLU_031133_1_0_1"/>
<name>A0A0C3N1A1_PISTI</name>
<feature type="non-terminal residue" evidence="2">
    <location>
        <position position="342"/>
    </location>
</feature>
<gene>
    <name evidence="2" type="ORF">M404DRAFT_167270</name>
</gene>
<dbReference type="InParanoid" id="A0A0C3N1A1"/>
<reference evidence="2 3" key="1">
    <citation type="submission" date="2014-04" db="EMBL/GenBank/DDBJ databases">
        <authorList>
            <consortium name="DOE Joint Genome Institute"/>
            <person name="Kuo A."/>
            <person name="Kohler A."/>
            <person name="Costa M.D."/>
            <person name="Nagy L.G."/>
            <person name="Floudas D."/>
            <person name="Copeland A."/>
            <person name="Barry K.W."/>
            <person name="Cichocki N."/>
            <person name="Veneault-Fourrey C."/>
            <person name="LaButti K."/>
            <person name="Lindquist E.A."/>
            <person name="Lipzen A."/>
            <person name="Lundell T."/>
            <person name="Morin E."/>
            <person name="Murat C."/>
            <person name="Sun H."/>
            <person name="Tunlid A."/>
            <person name="Henrissat B."/>
            <person name="Grigoriev I.V."/>
            <person name="Hibbett D.S."/>
            <person name="Martin F."/>
            <person name="Nordberg H.P."/>
            <person name="Cantor M.N."/>
            <person name="Hua S.X."/>
        </authorList>
    </citation>
    <scope>NUCLEOTIDE SEQUENCE [LARGE SCALE GENOMIC DNA]</scope>
    <source>
        <strain evidence="2 3">Marx 270</strain>
    </source>
</reference>
<evidence type="ECO:0000313" key="3">
    <source>
        <dbReference type="Proteomes" id="UP000054217"/>
    </source>
</evidence>
<keyword evidence="3" id="KW-1185">Reference proteome</keyword>
<evidence type="ECO:0000313" key="2">
    <source>
        <dbReference type="EMBL" id="KIN94844.1"/>
    </source>
</evidence>
<accession>A0A0C3N1A1</accession>
<protein>
    <submittedName>
        <fullName evidence="2">Uncharacterized protein</fullName>
    </submittedName>
</protein>
<feature type="compositionally biased region" description="Low complexity" evidence="1">
    <location>
        <begin position="1"/>
        <end position="13"/>
    </location>
</feature>
<dbReference type="OrthoDB" id="2800503at2759"/>
<feature type="region of interest" description="Disordered" evidence="1">
    <location>
        <begin position="170"/>
        <end position="197"/>
    </location>
</feature>
<evidence type="ECO:0000256" key="1">
    <source>
        <dbReference type="SAM" id="MobiDB-lite"/>
    </source>
</evidence>
<feature type="region of interest" description="Disordered" evidence="1">
    <location>
        <begin position="1"/>
        <end position="40"/>
    </location>
</feature>
<proteinExistence type="predicted"/>
<dbReference type="EMBL" id="KN832084">
    <property type="protein sequence ID" value="KIN94844.1"/>
    <property type="molecule type" value="Genomic_DNA"/>
</dbReference>
<organism evidence="2 3">
    <name type="scientific">Pisolithus tinctorius Marx 270</name>
    <dbReference type="NCBI Taxonomy" id="870435"/>
    <lineage>
        <taxon>Eukaryota</taxon>
        <taxon>Fungi</taxon>
        <taxon>Dikarya</taxon>
        <taxon>Basidiomycota</taxon>
        <taxon>Agaricomycotina</taxon>
        <taxon>Agaricomycetes</taxon>
        <taxon>Agaricomycetidae</taxon>
        <taxon>Boletales</taxon>
        <taxon>Sclerodermatineae</taxon>
        <taxon>Pisolithaceae</taxon>
        <taxon>Pisolithus</taxon>
    </lineage>
</organism>
<reference evidence="3" key="2">
    <citation type="submission" date="2015-01" db="EMBL/GenBank/DDBJ databases">
        <title>Evolutionary Origins and Diversification of the Mycorrhizal Mutualists.</title>
        <authorList>
            <consortium name="DOE Joint Genome Institute"/>
            <consortium name="Mycorrhizal Genomics Consortium"/>
            <person name="Kohler A."/>
            <person name="Kuo A."/>
            <person name="Nagy L.G."/>
            <person name="Floudas D."/>
            <person name="Copeland A."/>
            <person name="Barry K.W."/>
            <person name="Cichocki N."/>
            <person name="Veneault-Fourrey C."/>
            <person name="LaButti K."/>
            <person name="Lindquist E.A."/>
            <person name="Lipzen A."/>
            <person name="Lundell T."/>
            <person name="Morin E."/>
            <person name="Murat C."/>
            <person name="Riley R."/>
            <person name="Ohm R."/>
            <person name="Sun H."/>
            <person name="Tunlid A."/>
            <person name="Henrissat B."/>
            <person name="Grigoriev I.V."/>
            <person name="Hibbett D.S."/>
            <person name="Martin F."/>
        </authorList>
    </citation>
    <scope>NUCLEOTIDE SEQUENCE [LARGE SCALE GENOMIC DNA]</scope>
    <source>
        <strain evidence="3">Marx 270</strain>
    </source>
</reference>
<dbReference type="Proteomes" id="UP000054217">
    <property type="component" value="Unassembled WGS sequence"/>
</dbReference>
<sequence>MTTTGRTSLRSGSHATSGPPPGPRTSGVAPPSKITRSSGIPLEDIVNDPDAEIKDVEAARTLLDQAYTIHGEPATPEHISQALFYISQAKGVNNTLRSIIRATAFLVRELTVPALADSITRAVADKLDSTVLIAISPHVGRVLAAADNLEKINEKANENAQLLNARITESLDQPPSAPTPNPNQIPLGTRPTSEHARAHAAIKERQILIELNSDHPLLNDTTRRETSVDLIKQAIDTVDRVDGPGLQLKSIARLRNNCILLELNSQESAAWIKDTPSRTTFLEKLGGTATIKDRQYGIVIPFLPITTELDNPGILREMENENNIPTGSISRVKWIKDPAKRS</sequence>